<gene>
    <name evidence="1" type="ORF">SAMN05216175_1056</name>
</gene>
<sequence length="139" mass="15611">MKRILTLLVAITMMVGCTTNVTKEQLQNANYGTLPTSYDTTVDNYLNDSLKDPDSKRVKYIDTPKKGHWYYSGDQFGYFVCAAVNAKNSYGGYTGKSLYFFGFHNEELQAVFNDKELGGSYVSCMCDQKPINSLTLSCK</sequence>
<protein>
    <recommendedName>
        <fullName evidence="3">Lipoprotein</fullName>
    </recommendedName>
</protein>
<dbReference type="STRING" id="1045558.SAMN05216175_1056"/>
<name>A0A1I2QJQ3_9GAMM</name>
<dbReference type="EMBL" id="FOOU01000005">
    <property type="protein sequence ID" value="SFG28624.1"/>
    <property type="molecule type" value="Genomic_DNA"/>
</dbReference>
<dbReference type="RefSeq" id="WP_090726856.1">
    <property type="nucleotide sequence ID" value="NZ_FOOU01000005.1"/>
</dbReference>
<evidence type="ECO:0008006" key="3">
    <source>
        <dbReference type="Google" id="ProtNLM"/>
    </source>
</evidence>
<accession>A0A1I2QJQ3</accession>
<organism evidence="1 2">
    <name type="scientific">Neptunomonas qingdaonensis</name>
    <dbReference type="NCBI Taxonomy" id="1045558"/>
    <lineage>
        <taxon>Bacteria</taxon>
        <taxon>Pseudomonadati</taxon>
        <taxon>Pseudomonadota</taxon>
        <taxon>Gammaproteobacteria</taxon>
        <taxon>Oceanospirillales</taxon>
        <taxon>Oceanospirillaceae</taxon>
        <taxon>Neptunomonas</taxon>
    </lineage>
</organism>
<reference evidence="2" key="1">
    <citation type="submission" date="2016-10" db="EMBL/GenBank/DDBJ databases">
        <authorList>
            <person name="Varghese N."/>
            <person name="Submissions S."/>
        </authorList>
    </citation>
    <scope>NUCLEOTIDE SEQUENCE [LARGE SCALE GENOMIC DNA]</scope>
    <source>
        <strain evidence="2">CGMCC 1.10971</strain>
    </source>
</reference>
<dbReference type="PROSITE" id="PS51257">
    <property type="entry name" value="PROKAR_LIPOPROTEIN"/>
    <property type="match status" value="1"/>
</dbReference>
<keyword evidence="2" id="KW-1185">Reference proteome</keyword>
<dbReference type="AlphaFoldDB" id="A0A1I2QJQ3"/>
<proteinExistence type="predicted"/>
<evidence type="ECO:0000313" key="1">
    <source>
        <dbReference type="EMBL" id="SFG28624.1"/>
    </source>
</evidence>
<dbReference type="OrthoDB" id="6174298at2"/>
<dbReference type="Proteomes" id="UP000198623">
    <property type="component" value="Unassembled WGS sequence"/>
</dbReference>
<evidence type="ECO:0000313" key="2">
    <source>
        <dbReference type="Proteomes" id="UP000198623"/>
    </source>
</evidence>